<proteinExistence type="predicted"/>
<sequence>MAQVPATKKMKRRALRLAAALSPALAERLSPVASERAALALRAASAGQLRPRAERVIFLIPLVGPHHVGDWEAVTARLAQTLESFRRQEGAWQAVICCQERPPLPAALAADARIAWLPFDDPTPGNDKWRKLAALCEHLGRMATGPSYVMSFDADDLLRDGTVAEMLARQEPGYLVETGYVMDHATGDVALAGPPSAAMPLRKPFWKLCGSCLALFHDPALPQSAAFLREMTQHEHRMFPYLAALAGRAPVPFRKPAVLYVLNHGENFGARRGRAGFKTRFVQRFRITDPKELAKVAEDFPAP</sequence>
<accession>A0AAU8AJS8</accession>
<feature type="signal peptide" evidence="1">
    <location>
        <begin position="1"/>
        <end position="26"/>
    </location>
</feature>
<evidence type="ECO:0000313" key="2">
    <source>
        <dbReference type="EMBL" id="XCC95196.1"/>
    </source>
</evidence>
<evidence type="ECO:0008006" key="3">
    <source>
        <dbReference type="Google" id="ProtNLM"/>
    </source>
</evidence>
<feature type="chain" id="PRO_5043549198" description="Glycosyltransferase family 2 protein" evidence="1">
    <location>
        <begin position="27"/>
        <end position="303"/>
    </location>
</feature>
<protein>
    <recommendedName>
        <fullName evidence="3">Glycosyltransferase family 2 protein</fullName>
    </recommendedName>
</protein>
<dbReference type="EMBL" id="CP123385">
    <property type="protein sequence ID" value="XCC95196.1"/>
    <property type="molecule type" value="Genomic_DNA"/>
</dbReference>
<gene>
    <name evidence="2" type="ORF">PVT71_19090</name>
</gene>
<reference evidence="2" key="1">
    <citation type="submission" date="2023-02" db="EMBL/GenBank/DDBJ databases">
        <title>Description and genomic characterization of Salipiger bruguierae sp. nov., isolated from the sediment of mangrove plant Bruguiera sexangula.</title>
        <authorList>
            <person name="Long M."/>
        </authorList>
    </citation>
    <scope>NUCLEOTIDE SEQUENCE</scope>
    <source>
        <strain evidence="2">H15</strain>
    </source>
</reference>
<organism evidence="2">
    <name type="scientific">Alloyangia sp. H15</name>
    <dbReference type="NCBI Taxonomy" id="3029062"/>
    <lineage>
        <taxon>Bacteria</taxon>
        <taxon>Pseudomonadati</taxon>
        <taxon>Pseudomonadota</taxon>
        <taxon>Alphaproteobacteria</taxon>
        <taxon>Rhodobacterales</taxon>
        <taxon>Roseobacteraceae</taxon>
        <taxon>Alloyangia</taxon>
    </lineage>
</organism>
<evidence type="ECO:0000256" key="1">
    <source>
        <dbReference type="SAM" id="SignalP"/>
    </source>
</evidence>
<dbReference type="RefSeq" id="WP_353474034.1">
    <property type="nucleotide sequence ID" value="NZ_CP123385.1"/>
</dbReference>
<keyword evidence="1" id="KW-0732">Signal</keyword>
<dbReference type="AlphaFoldDB" id="A0AAU8AJS8"/>
<name>A0AAU8AJS8_9RHOB</name>